<dbReference type="InterPro" id="IPR017964">
    <property type="entry name" value="DNA-dir_DNA_pol_B_CS"/>
</dbReference>
<dbReference type="SMART" id="SM00486">
    <property type="entry name" value="POLBc"/>
    <property type="match status" value="1"/>
</dbReference>
<evidence type="ECO:0000256" key="12">
    <source>
        <dbReference type="ARBA" id="ARBA00022932"/>
    </source>
</evidence>
<dbReference type="EMBL" id="JBJQOH010000004">
    <property type="protein sequence ID" value="KAL3688154.1"/>
    <property type="molecule type" value="Genomic_DNA"/>
</dbReference>
<evidence type="ECO:0000256" key="1">
    <source>
        <dbReference type="ARBA" id="ARBA00004123"/>
    </source>
</evidence>
<dbReference type="Gene3D" id="1.10.287.690">
    <property type="entry name" value="Helix hairpin bin"/>
    <property type="match status" value="1"/>
</dbReference>
<keyword evidence="9 16" id="KW-0863">Zinc-finger</keyword>
<evidence type="ECO:0000313" key="18">
    <source>
        <dbReference type="EMBL" id="KAL3688154.1"/>
    </source>
</evidence>
<keyword evidence="19" id="KW-1185">Reference proteome</keyword>
<dbReference type="GO" id="GO:0003677">
    <property type="term" value="F:DNA binding"/>
    <property type="evidence" value="ECO:0007669"/>
    <property type="project" value="UniProtKB-KW"/>
</dbReference>
<evidence type="ECO:0000256" key="6">
    <source>
        <dbReference type="ARBA" id="ARBA00022705"/>
    </source>
</evidence>
<evidence type="ECO:0000313" key="19">
    <source>
        <dbReference type="Proteomes" id="UP001633002"/>
    </source>
</evidence>
<dbReference type="GO" id="GO:0004527">
    <property type="term" value="F:exonuclease activity"/>
    <property type="evidence" value="ECO:0007669"/>
    <property type="project" value="UniProtKB-KW"/>
</dbReference>
<evidence type="ECO:0000256" key="11">
    <source>
        <dbReference type="ARBA" id="ARBA00022839"/>
    </source>
</evidence>
<evidence type="ECO:0000256" key="15">
    <source>
        <dbReference type="ARBA" id="ARBA00049244"/>
    </source>
</evidence>
<keyword evidence="11" id="KW-0269">Exonuclease</keyword>
<keyword evidence="5 16" id="KW-0548">Nucleotidyltransferase</keyword>
<comment type="cofactor">
    <cofactor evidence="16">
        <name>[4Fe-4S] cluster</name>
        <dbReference type="ChEBI" id="CHEBI:49883"/>
    </cofactor>
</comment>
<comment type="subcellular location">
    <subcellularLocation>
        <location evidence="1 16">Nucleus</location>
    </subcellularLocation>
</comment>
<comment type="catalytic activity">
    <reaction evidence="15 16">
        <text>DNA(n) + a 2'-deoxyribonucleoside 5'-triphosphate = DNA(n+1) + diphosphate</text>
        <dbReference type="Rhea" id="RHEA:22508"/>
        <dbReference type="Rhea" id="RHEA-COMP:17339"/>
        <dbReference type="Rhea" id="RHEA-COMP:17340"/>
        <dbReference type="ChEBI" id="CHEBI:33019"/>
        <dbReference type="ChEBI" id="CHEBI:61560"/>
        <dbReference type="ChEBI" id="CHEBI:173112"/>
        <dbReference type="EC" id="2.7.7.7"/>
    </reaction>
</comment>
<evidence type="ECO:0000256" key="10">
    <source>
        <dbReference type="ARBA" id="ARBA00022801"/>
    </source>
</evidence>
<dbReference type="InterPro" id="IPR042087">
    <property type="entry name" value="DNA_pol_B_thumb"/>
</dbReference>
<dbReference type="InterPro" id="IPR036047">
    <property type="entry name" value="F-box-like_dom_sf"/>
</dbReference>
<name>A0ABD3HCB9_9MARC</name>
<evidence type="ECO:0000259" key="17">
    <source>
        <dbReference type="PROSITE" id="PS50181"/>
    </source>
</evidence>
<dbReference type="Pfam" id="PF00136">
    <property type="entry name" value="DNA_pol_B"/>
    <property type="match status" value="1"/>
</dbReference>
<dbReference type="InterPro" id="IPR006172">
    <property type="entry name" value="DNA-dir_DNA_pol_B"/>
</dbReference>
<evidence type="ECO:0000256" key="5">
    <source>
        <dbReference type="ARBA" id="ARBA00022695"/>
    </source>
</evidence>
<dbReference type="InterPro" id="IPR025687">
    <property type="entry name" value="Znf-C4pol"/>
</dbReference>
<gene>
    <name evidence="18" type="ORF">R1sor_014463</name>
</gene>
<dbReference type="GO" id="GO:0008270">
    <property type="term" value="F:zinc ion binding"/>
    <property type="evidence" value="ECO:0007669"/>
    <property type="project" value="UniProtKB-KW"/>
</dbReference>
<dbReference type="Gene3D" id="1.10.132.60">
    <property type="entry name" value="DNA polymerase family B, C-terminal domain"/>
    <property type="match status" value="1"/>
</dbReference>
<dbReference type="InterPro" id="IPR011043">
    <property type="entry name" value="Gal_Oxase/kelch_b-propeller"/>
</dbReference>
<dbReference type="SUPFAM" id="SSF56672">
    <property type="entry name" value="DNA/RNA polymerases"/>
    <property type="match status" value="1"/>
</dbReference>
<keyword evidence="16" id="KW-0862">Zinc</keyword>
<dbReference type="PROSITE" id="PS00116">
    <property type="entry name" value="DNA_POLYMERASE_B"/>
    <property type="match status" value="1"/>
</dbReference>
<keyword evidence="6 16" id="KW-0235">DNA replication</keyword>
<keyword evidence="8 16" id="KW-0479">Metal-binding</keyword>
<evidence type="ECO:0000256" key="16">
    <source>
        <dbReference type="RuleBase" id="RU000442"/>
    </source>
</evidence>
<sequence length="884" mass="101428">MDVVEESELEEAGLDGQPIPEKILVDVLRFLPWEDVFRLRVVCKEWNEILKSDWFRKKWCRDPNQVPLCFSSCCRIQGNTFYNPATESWHVSEGDFAIIQRGSGLSEYGIKEEEEFHIVGAAEGLLLLQIVLDEDPDSDDDKSVYDLFVANPLYPSNLKKLDLPLELRYIETSRVIGMMWNQETQSHQILAALYPSGVSDQGYLDEEEEEDGPYDENRCWVFFLYDLKVDQWSQVARWPEEKFRHFQSPSFADGQLYCLGKLAEPPSSVMRAGRYRVYRVDDSCLNWLHEPTWVGDHDLGPPHPLDFATLFRWEDKRWPENKVMVAGGNVDRHIFKTEGPILRNFCIWRIMDEFEGEEHVWVEVLQMPDNLLLRINARPINCQFRCAANGRFVSVANSWNDVVMCDLETGIWWAIPPHPSGFDYDSEEAFPLHLCEPRGILPEILEELLAARKIAKEDLKKATDPMEKAVLDGRQLALKISANSVYGFTGATIGQLPCLEISSSVTSYGREMIEHTKKLVQERFNISNGYQYEAEVVYGDTDSVMVQFGAPTVAESMDLGREAAEYISKTFTKPIKLEFEKVYYPYLLISKKRYAGLLWTKPDKHDKMDTKGIETVRRDNCLLVKNLVTECLNKILIDRDIPGAVQFVKTTIADLLMNRVDLSLLVITKGLTKTEGDYAVKVAHAELAERMRKRDSATAPGVGDRVPYVIVKAAKGAKAYERSEDPIYVLENNIPIDPHYYLENQISKPILRIFEPILKNASRELLHGAHTRAVSISTPSNSGLMKFAKKRLSCFGCRATLSDGERTLCSHCRGREAELYQKTVSNVRELEQLFNRLWTQCQRCQGSLHLDVLCTSRDCPIFYRRKKAQKDLSEAEVQLDRWEF</sequence>
<dbReference type="GO" id="GO:0005634">
    <property type="term" value="C:nucleus"/>
    <property type="evidence" value="ECO:0007669"/>
    <property type="project" value="UniProtKB-SubCell"/>
</dbReference>
<dbReference type="AlphaFoldDB" id="A0ABD3HCB9"/>
<keyword evidence="3 16" id="KW-0004">4Fe-4S</keyword>
<evidence type="ECO:0000256" key="14">
    <source>
        <dbReference type="ARBA" id="ARBA00023242"/>
    </source>
</evidence>
<dbReference type="FunFam" id="1.10.132.60:FF:000001">
    <property type="entry name" value="DNA polymerase"/>
    <property type="match status" value="1"/>
</dbReference>
<evidence type="ECO:0000256" key="3">
    <source>
        <dbReference type="ARBA" id="ARBA00022485"/>
    </source>
</evidence>
<keyword evidence="16" id="KW-0408">Iron</keyword>
<keyword evidence="4 16" id="KW-0808">Transferase</keyword>
<proteinExistence type="inferred from homology"/>
<dbReference type="CDD" id="cd05533">
    <property type="entry name" value="POLBc_delta"/>
    <property type="match status" value="1"/>
</dbReference>
<dbReference type="PANTHER" id="PTHR10322:SF23">
    <property type="entry name" value="DNA POLYMERASE DELTA CATALYTIC SUBUNIT"/>
    <property type="match status" value="1"/>
</dbReference>
<dbReference type="EC" id="2.7.7.7" evidence="16"/>
<evidence type="ECO:0000256" key="2">
    <source>
        <dbReference type="ARBA" id="ARBA00005755"/>
    </source>
</evidence>
<dbReference type="SUPFAM" id="SSF81383">
    <property type="entry name" value="F-box domain"/>
    <property type="match status" value="1"/>
</dbReference>
<protein>
    <recommendedName>
        <fullName evidence="16">DNA polymerase</fullName>
        <ecNumber evidence="16">2.7.7.7</ecNumber>
    </recommendedName>
</protein>
<accession>A0ABD3HCB9</accession>
<dbReference type="NCBIfam" id="TIGR00592">
    <property type="entry name" value="pol2"/>
    <property type="match status" value="1"/>
</dbReference>
<dbReference type="Gene3D" id="1.20.1280.50">
    <property type="match status" value="1"/>
</dbReference>
<dbReference type="PROSITE" id="PS50181">
    <property type="entry name" value="FBOX"/>
    <property type="match status" value="1"/>
</dbReference>
<keyword evidence="7" id="KW-0540">Nuclease</keyword>
<dbReference type="Pfam" id="PF00646">
    <property type="entry name" value="F-box"/>
    <property type="match status" value="1"/>
</dbReference>
<dbReference type="SUPFAM" id="SSF50965">
    <property type="entry name" value="Galactose oxidase, central domain"/>
    <property type="match status" value="1"/>
</dbReference>
<dbReference type="GO" id="GO:0051539">
    <property type="term" value="F:4 iron, 4 sulfur cluster binding"/>
    <property type="evidence" value="ECO:0007669"/>
    <property type="project" value="UniProtKB-KW"/>
</dbReference>
<keyword evidence="16" id="KW-0411">Iron-sulfur</keyword>
<evidence type="ECO:0000256" key="7">
    <source>
        <dbReference type="ARBA" id="ARBA00022722"/>
    </source>
</evidence>
<dbReference type="InterPro" id="IPR001810">
    <property type="entry name" value="F-box_dom"/>
</dbReference>
<dbReference type="Gene3D" id="3.90.1600.10">
    <property type="entry name" value="Palm domain of DNA polymerase"/>
    <property type="match status" value="1"/>
</dbReference>
<dbReference type="FunFam" id="1.10.287.690:FF:000001">
    <property type="entry name" value="DNA polymerase"/>
    <property type="match status" value="1"/>
</dbReference>
<evidence type="ECO:0000256" key="8">
    <source>
        <dbReference type="ARBA" id="ARBA00022723"/>
    </source>
</evidence>
<dbReference type="GO" id="GO:0006260">
    <property type="term" value="P:DNA replication"/>
    <property type="evidence" value="ECO:0007669"/>
    <property type="project" value="UniProtKB-KW"/>
</dbReference>
<dbReference type="SMART" id="SM00256">
    <property type="entry name" value="FBOX"/>
    <property type="match status" value="1"/>
</dbReference>
<keyword evidence="10" id="KW-0378">Hydrolase</keyword>
<organism evidence="18 19">
    <name type="scientific">Riccia sorocarpa</name>
    <dbReference type="NCBI Taxonomy" id="122646"/>
    <lineage>
        <taxon>Eukaryota</taxon>
        <taxon>Viridiplantae</taxon>
        <taxon>Streptophyta</taxon>
        <taxon>Embryophyta</taxon>
        <taxon>Marchantiophyta</taxon>
        <taxon>Marchantiopsida</taxon>
        <taxon>Marchantiidae</taxon>
        <taxon>Marchantiales</taxon>
        <taxon>Ricciaceae</taxon>
        <taxon>Riccia</taxon>
    </lineage>
</organism>
<comment type="similarity">
    <text evidence="2 16">Belongs to the DNA polymerase type-B family.</text>
</comment>
<dbReference type="PANTHER" id="PTHR10322">
    <property type="entry name" value="DNA POLYMERASE CATALYTIC SUBUNIT"/>
    <property type="match status" value="1"/>
</dbReference>
<evidence type="ECO:0000256" key="13">
    <source>
        <dbReference type="ARBA" id="ARBA00023125"/>
    </source>
</evidence>
<comment type="caution">
    <text evidence="18">The sequence shown here is derived from an EMBL/GenBank/DDBJ whole genome shotgun (WGS) entry which is preliminary data.</text>
</comment>
<evidence type="ECO:0000256" key="4">
    <source>
        <dbReference type="ARBA" id="ARBA00022679"/>
    </source>
</evidence>
<evidence type="ECO:0000256" key="9">
    <source>
        <dbReference type="ARBA" id="ARBA00022771"/>
    </source>
</evidence>
<dbReference type="InterPro" id="IPR043502">
    <property type="entry name" value="DNA/RNA_pol_sf"/>
</dbReference>
<dbReference type="Pfam" id="PF14260">
    <property type="entry name" value="zf-C4pol"/>
    <property type="match status" value="1"/>
</dbReference>
<dbReference type="GO" id="GO:0003887">
    <property type="term" value="F:DNA-directed DNA polymerase activity"/>
    <property type="evidence" value="ECO:0007669"/>
    <property type="project" value="UniProtKB-KW"/>
</dbReference>
<keyword evidence="12 16" id="KW-0239">DNA-directed DNA polymerase</keyword>
<dbReference type="InterPro" id="IPR050240">
    <property type="entry name" value="DNA_pol_type-B"/>
</dbReference>
<dbReference type="InterPro" id="IPR006134">
    <property type="entry name" value="DNA-dir_DNA_pol_B_multi_dom"/>
</dbReference>
<keyword evidence="13 16" id="KW-0238">DNA-binding</keyword>
<dbReference type="Proteomes" id="UP001633002">
    <property type="component" value="Unassembled WGS sequence"/>
</dbReference>
<feature type="domain" description="F-box" evidence="17">
    <location>
        <begin position="13"/>
        <end position="62"/>
    </location>
</feature>
<dbReference type="InterPro" id="IPR023211">
    <property type="entry name" value="DNA_pol_palm_dom_sf"/>
</dbReference>
<keyword evidence="14 16" id="KW-0539">Nucleus</keyword>
<reference evidence="18 19" key="1">
    <citation type="submission" date="2024-09" db="EMBL/GenBank/DDBJ databases">
        <title>Chromosome-scale assembly of Riccia sorocarpa.</title>
        <authorList>
            <person name="Paukszto L."/>
        </authorList>
    </citation>
    <scope>NUCLEOTIDE SEQUENCE [LARGE SCALE GENOMIC DNA]</scope>
    <source>
        <strain evidence="18">LP-2024</strain>
        <tissue evidence="18">Aerial parts of the thallus</tissue>
    </source>
</reference>